<feature type="region of interest" description="Disordered" evidence="1">
    <location>
        <begin position="57"/>
        <end position="98"/>
    </location>
</feature>
<reference evidence="2" key="1">
    <citation type="submission" date="2020-11" db="EMBL/GenBank/DDBJ databases">
        <authorList>
            <person name="Tran Van P."/>
        </authorList>
    </citation>
    <scope>NUCLEOTIDE SEQUENCE</scope>
</reference>
<dbReference type="Proteomes" id="UP000678499">
    <property type="component" value="Unassembled WGS sequence"/>
</dbReference>
<evidence type="ECO:0000313" key="2">
    <source>
        <dbReference type="EMBL" id="CAD7274347.1"/>
    </source>
</evidence>
<dbReference type="OrthoDB" id="10029128at2759"/>
<dbReference type="EMBL" id="CAJPEX010000239">
    <property type="protein sequence ID" value="CAG0914499.1"/>
    <property type="molecule type" value="Genomic_DNA"/>
</dbReference>
<proteinExistence type="predicted"/>
<evidence type="ECO:0000313" key="3">
    <source>
        <dbReference type="Proteomes" id="UP000678499"/>
    </source>
</evidence>
<organism evidence="2">
    <name type="scientific">Notodromas monacha</name>
    <dbReference type="NCBI Taxonomy" id="399045"/>
    <lineage>
        <taxon>Eukaryota</taxon>
        <taxon>Metazoa</taxon>
        <taxon>Ecdysozoa</taxon>
        <taxon>Arthropoda</taxon>
        <taxon>Crustacea</taxon>
        <taxon>Oligostraca</taxon>
        <taxon>Ostracoda</taxon>
        <taxon>Podocopa</taxon>
        <taxon>Podocopida</taxon>
        <taxon>Cypridocopina</taxon>
        <taxon>Cypridoidea</taxon>
        <taxon>Cyprididae</taxon>
        <taxon>Notodromas</taxon>
    </lineage>
</organism>
<dbReference type="EMBL" id="OA882276">
    <property type="protein sequence ID" value="CAD7274347.1"/>
    <property type="molecule type" value="Genomic_DNA"/>
</dbReference>
<gene>
    <name evidence="2" type="ORF">NMOB1V02_LOCUS2183</name>
</gene>
<dbReference type="AlphaFoldDB" id="A0A7R9GB70"/>
<protein>
    <submittedName>
        <fullName evidence="2">Uncharacterized protein</fullName>
    </submittedName>
</protein>
<keyword evidence="3" id="KW-1185">Reference proteome</keyword>
<sequence length="503" mass="55129">MDRGWDAFIQSCRKGNPEMICGAAILQLAVQYIYQLEQEKTQLLTRNCELKRQLDQAHSKDPVNDGLHSSGTPSPSVVVSVPQSSNGSVGTNGGTSISVPVTTVKREYANQMHLPPMKRKRAYALAEAEAEADEGEKRVRNIATAVAAVGNSAGLMHHPPLEHNYQSIEQETETTDVKPPQQKHVMVGVGSLSPASNQVAAVSMSQHQVYVQPHQAQNSHHSGVNGASETLQQQLMALQRELDQERGYRIALEDKTRSLEAKGENGEQVLLLMDDGSLGHLTQATQAITVDQDHRVSHRNGQQQHHIPVQTHHSVSHHQELHPGQVRLHGDAVVRVQMQDASSGTEDTPSMPGTGLTVGKGGLPPVNLAFTRMGKGSVALNALLESNFRRKASFPSSQKSLETIVEAIRHLEGDQMFESMVQTHSTKQPEPAYHHHHNHHPVHHHHLQQQRMEEFCGDDEDQPLALTIDAPVSSAPSLRGRAGATMVKYVDQSSGQQMDSSHM</sequence>
<name>A0A7R9GB70_9CRUS</name>
<evidence type="ECO:0000256" key="1">
    <source>
        <dbReference type="SAM" id="MobiDB-lite"/>
    </source>
</evidence>
<accession>A0A7R9GB70</accession>
<feature type="compositionally biased region" description="Low complexity" evidence="1">
    <location>
        <begin position="69"/>
        <end position="98"/>
    </location>
</feature>